<feature type="compositionally biased region" description="Pro residues" evidence="1">
    <location>
        <begin position="503"/>
        <end position="513"/>
    </location>
</feature>
<sequence>MEDLLAADYPALDALAANPPSGLAARVGELYPEANDEQRRRLGYLLDLLQADGVLLDLLAQLRTAELLTSAVRRGLTVPAAVLDQLVKELGYELPVIDALGLSGDRRRAKALGALLKDDDLCGRAALALARLGAREWTVPIARRLSAFAGTKHAFLTVALEEMGDPAAVPVLLDWLVNGPELPAGDVHRALVRLTGRSPLISGDIRRAWAGLDLGAAPVPEVRGVVDSPCAVRFSVDEGRARVRVEYDPSLPGSMWPRWDQTLYVGERARYGVGSGCETCETMLSLLGFGPAEALAGAAQVREVLAAPSELTTETVRALEPLLGELETGHYRMLLADLPLERVRTAEESWWLRRVETRGEWDEESFWPGIEHFQVPQVLPGEMPTYGSVVPAQPLATLDSSVVGRYAEAIARGERPAALLLAWAEDRYVSAQWHERFLLGVVLDGHHRLAAYAAAGVPARVVLLVPEERGGREWQSRLEPGLPLTTPTPAQTPSYRQTTSPAPQSPPAPPPAS</sequence>
<accession>A0ABW5HA48</accession>
<dbReference type="EMBL" id="JBHUKS010000015">
    <property type="protein sequence ID" value="MFD2470208.1"/>
    <property type="molecule type" value="Genomic_DNA"/>
</dbReference>
<comment type="caution">
    <text evidence="2">The sequence shown here is derived from an EMBL/GenBank/DDBJ whole genome shotgun (WGS) entry which is preliminary data.</text>
</comment>
<gene>
    <name evidence="2" type="ORF">ACFSVL_22665</name>
</gene>
<feature type="compositionally biased region" description="Low complexity" evidence="1">
    <location>
        <begin position="478"/>
        <end position="493"/>
    </location>
</feature>
<dbReference type="Gene3D" id="1.25.10.10">
    <property type="entry name" value="Leucine-rich Repeat Variant"/>
    <property type="match status" value="1"/>
</dbReference>
<name>A0ABW5HA48_9PSEU</name>
<organism evidence="2 3">
    <name type="scientific">Amycolatopsis silviterrae</name>
    <dbReference type="NCBI Taxonomy" id="1656914"/>
    <lineage>
        <taxon>Bacteria</taxon>
        <taxon>Bacillati</taxon>
        <taxon>Actinomycetota</taxon>
        <taxon>Actinomycetes</taxon>
        <taxon>Pseudonocardiales</taxon>
        <taxon>Pseudonocardiaceae</taxon>
        <taxon>Amycolatopsis</taxon>
    </lineage>
</organism>
<proteinExistence type="predicted"/>
<protein>
    <recommendedName>
        <fullName evidence="4">HEAT repeat domain-containing protein</fullName>
    </recommendedName>
</protein>
<feature type="region of interest" description="Disordered" evidence="1">
    <location>
        <begin position="472"/>
        <end position="513"/>
    </location>
</feature>
<evidence type="ECO:0000256" key="1">
    <source>
        <dbReference type="SAM" id="MobiDB-lite"/>
    </source>
</evidence>
<evidence type="ECO:0008006" key="4">
    <source>
        <dbReference type="Google" id="ProtNLM"/>
    </source>
</evidence>
<reference evidence="3" key="1">
    <citation type="journal article" date="2019" name="Int. J. Syst. Evol. Microbiol.">
        <title>The Global Catalogue of Microorganisms (GCM) 10K type strain sequencing project: providing services to taxonomists for standard genome sequencing and annotation.</title>
        <authorList>
            <consortium name="The Broad Institute Genomics Platform"/>
            <consortium name="The Broad Institute Genome Sequencing Center for Infectious Disease"/>
            <person name="Wu L."/>
            <person name="Ma J."/>
        </authorList>
    </citation>
    <scope>NUCLEOTIDE SEQUENCE [LARGE SCALE GENOMIC DNA]</scope>
    <source>
        <strain evidence="3">CGMCC 4.7641</strain>
    </source>
</reference>
<keyword evidence="3" id="KW-1185">Reference proteome</keyword>
<dbReference type="RefSeq" id="WP_378307239.1">
    <property type="nucleotide sequence ID" value="NZ_JBHUKS010000015.1"/>
</dbReference>
<evidence type="ECO:0000313" key="3">
    <source>
        <dbReference type="Proteomes" id="UP001597483"/>
    </source>
</evidence>
<evidence type="ECO:0000313" key="2">
    <source>
        <dbReference type="EMBL" id="MFD2470208.1"/>
    </source>
</evidence>
<dbReference type="Proteomes" id="UP001597483">
    <property type="component" value="Unassembled WGS sequence"/>
</dbReference>
<dbReference type="InterPro" id="IPR011989">
    <property type="entry name" value="ARM-like"/>
</dbReference>